<reference evidence="1 2" key="1">
    <citation type="submission" date="2021-05" db="EMBL/GenBank/DDBJ databases">
        <title>Fusibacter ferrireducens sp. nov., an anaerobic, sulfur- and Fe-reducing bacterium isolated from the mangrove sediment.</title>
        <authorList>
            <person name="Qiu D."/>
        </authorList>
    </citation>
    <scope>NUCLEOTIDE SEQUENCE [LARGE SCALE GENOMIC DNA]</scope>
    <source>
        <strain evidence="1 2">DSM 12116</strain>
    </source>
</reference>
<organism evidence="1 2">
    <name type="scientific">Fusibacter paucivorans</name>
    <dbReference type="NCBI Taxonomy" id="76009"/>
    <lineage>
        <taxon>Bacteria</taxon>
        <taxon>Bacillati</taxon>
        <taxon>Bacillota</taxon>
        <taxon>Clostridia</taxon>
        <taxon>Eubacteriales</taxon>
        <taxon>Eubacteriales Family XII. Incertae Sedis</taxon>
        <taxon>Fusibacter</taxon>
    </lineage>
</organism>
<dbReference type="CDD" id="cd07432">
    <property type="entry name" value="PHP_HisPPase"/>
    <property type="match status" value="1"/>
</dbReference>
<keyword evidence="2" id="KW-1185">Reference proteome</keyword>
<dbReference type="Pfam" id="PF13263">
    <property type="entry name" value="PHP_C"/>
    <property type="match status" value="1"/>
</dbReference>
<protein>
    <submittedName>
        <fullName evidence="1">PHP domain-containing protein</fullName>
    </submittedName>
</protein>
<proteinExistence type="predicted"/>
<dbReference type="EMBL" id="JAHBCL010000001">
    <property type="protein sequence ID" value="MBS7525297.1"/>
    <property type="molecule type" value="Genomic_DNA"/>
</dbReference>
<evidence type="ECO:0000313" key="1">
    <source>
        <dbReference type="EMBL" id="MBS7525297.1"/>
    </source>
</evidence>
<accession>A0ABS5PK95</accession>
<dbReference type="InterPro" id="IPR016195">
    <property type="entry name" value="Pol/histidinol_Pase-like"/>
</dbReference>
<name>A0ABS5PK95_9FIRM</name>
<sequence length="262" mass="29192">MKIDFHTHGKLTKHVPFSEDYMAYLFGEAKTAGLDAICLTEHFNTIGFGEVYAYIRDHYQKVGDFYRAPSGVLIIPGMEMDIDEGGHTLVLGDMSAIIKFNESLAPYKEKGHFLSLEQVVSEVKARNFIFGAAHPFRKGGNLPELIPIFPDAFDFFDLNGKDMHGIGETNFQQIKDLGEKYHKPIVAGSDTHQSFQYGCIYNVFQSEITTFDALRSAIAKGDYNIVISNDLPLKVSAATCIKKSLKAVHALGGNYVDILLKR</sequence>
<dbReference type="SUPFAM" id="SSF89550">
    <property type="entry name" value="PHP domain-like"/>
    <property type="match status" value="1"/>
</dbReference>
<gene>
    <name evidence="1" type="ORF">KHM83_01255</name>
</gene>
<comment type="caution">
    <text evidence="1">The sequence shown here is derived from an EMBL/GenBank/DDBJ whole genome shotgun (WGS) entry which is preliminary data.</text>
</comment>
<dbReference type="Proteomes" id="UP000746471">
    <property type="component" value="Unassembled WGS sequence"/>
</dbReference>
<dbReference type="Gene3D" id="3.20.20.140">
    <property type="entry name" value="Metal-dependent hydrolases"/>
    <property type="match status" value="1"/>
</dbReference>
<evidence type="ECO:0000313" key="2">
    <source>
        <dbReference type="Proteomes" id="UP000746471"/>
    </source>
</evidence>
<dbReference type="RefSeq" id="WP_213235079.1">
    <property type="nucleotide sequence ID" value="NZ_JAHBCL010000001.1"/>
</dbReference>